<dbReference type="InterPro" id="IPR002343">
    <property type="entry name" value="Hud_Sxl_RNA"/>
</dbReference>
<organism evidence="5 6">
    <name type="scientific">Balaenoptera acutorostrata</name>
    <name type="common">Common minke whale</name>
    <name type="synonym">Balaena rostrata</name>
    <dbReference type="NCBI Taxonomy" id="9767"/>
    <lineage>
        <taxon>Eukaryota</taxon>
        <taxon>Metazoa</taxon>
        <taxon>Chordata</taxon>
        <taxon>Craniata</taxon>
        <taxon>Vertebrata</taxon>
        <taxon>Euteleostomi</taxon>
        <taxon>Mammalia</taxon>
        <taxon>Eutheria</taxon>
        <taxon>Laurasiatheria</taxon>
        <taxon>Artiodactyla</taxon>
        <taxon>Whippomorpha</taxon>
        <taxon>Cetacea</taxon>
        <taxon>Mysticeti</taxon>
        <taxon>Balaenopteridae</taxon>
        <taxon>Balaenoptera</taxon>
    </lineage>
</organism>
<dbReference type="InterPro" id="IPR000504">
    <property type="entry name" value="RRM_dom"/>
</dbReference>
<evidence type="ECO:0000256" key="2">
    <source>
        <dbReference type="ARBA" id="ARBA00022884"/>
    </source>
</evidence>
<dbReference type="PROSITE" id="PS50102">
    <property type="entry name" value="RRM"/>
    <property type="match status" value="2"/>
</dbReference>
<reference evidence="6" key="2">
    <citation type="submission" date="2025-08" db="UniProtKB">
        <authorList>
            <consortium name="RefSeq"/>
        </authorList>
    </citation>
    <scope>IDENTIFICATION</scope>
</reference>
<dbReference type="InterPro" id="IPR035979">
    <property type="entry name" value="RBD_domain_sf"/>
</dbReference>
<feature type="domain" description="RRM" evidence="4">
    <location>
        <begin position="106"/>
        <end position="156"/>
    </location>
</feature>
<keyword evidence="2 3" id="KW-0694">RNA-binding</keyword>
<evidence type="ECO:0000256" key="1">
    <source>
        <dbReference type="ARBA" id="ARBA00022737"/>
    </source>
</evidence>
<feature type="domain" description="RRM" evidence="4">
    <location>
        <begin position="20"/>
        <end position="98"/>
    </location>
</feature>
<dbReference type="CDD" id="cd12769">
    <property type="entry name" value="RRM1_HuR"/>
    <property type="match status" value="1"/>
</dbReference>
<dbReference type="SMART" id="SM00360">
    <property type="entry name" value="RRM"/>
    <property type="match status" value="2"/>
</dbReference>
<dbReference type="Pfam" id="PF00076">
    <property type="entry name" value="RRM_1"/>
    <property type="match status" value="2"/>
</dbReference>
<dbReference type="PRINTS" id="PR00961">
    <property type="entry name" value="HUDSXLRNA"/>
</dbReference>
<evidence type="ECO:0000313" key="5">
    <source>
        <dbReference type="Proteomes" id="UP001652580"/>
    </source>
</evidence>
<dbReference type="Gene3D" id="3.30.70.330">
    <property type="match status" value="2"/>
</dbReference>
<keyword evidence="5" id="KW-1185">Reference proteome</keyword>
<proteinExistence type="predicted"/>
<accession>A0ABM3T344</accession>
<evidence type="ECO:0000313" key="6">
    <source>
        <dbReference type="RefSeq" id="XP_057396517.1"/>
    </source>
</evidence>
<evidence type="ECO:0000256" key="3">
    <source>
        <dbReference type="PROSITE-ProRule" id="PRU00176"/>
    </source>
</evidence>
<evidence type="ECO:0000259" key="4">
    <source>
        <dbReference type="PROSITE" id="PS50102"/>
    </source>
</evidence>
<dbReference type="RefSeq" id="XP_057396517.1">
    <property type="nucleotide sequence ID" value="XM_057540534.1"/>
</dbReference>
<dbReference type="InterPro" id="IPR012677">
    <property type="entry name" value="Nucleotide-bd_a/b_plait_sf"/>
</dbReference>
<protein>
    <submittedName>
        <fullName evidence="6">ELAV-like protein 1 isoform X1</fullName>
    </submittedName>
</protein>
<dbReference type="PANTHER" id="PTHR10352">
    <property type="entry name" value="EUKARYOTIC TRANSLATION INITIATION FACTOR 3 SUBUNIT G"/>
    <property type="match status" value="1"/>
</dbReference>
<keyword evidence="1" id="KW-0677">Repeat</keyword>
<dbReference type="Proteomes" id="UP001652580">
    <property type="component" value="Chromosome 2"/>
</dbReference>
<dbReference type="GeneID" id="103011114"/>
<reference evidence="5" key="1">
    <citation type="submission" date="2025-05" db="UniProtKB">
        <authorList>
            <consortium name="RefSeq"/>
        </authorList>
    </citation>
    <scope>NUCLEOTIDE SEQUENCE [LARGE SCALE GENOMIC DNA]</scope>
</reference>
<dbReference type="SUPFAM" id="SSF54928">
    <property type="entry name" value="RNA-binding domain, RBD"/>
    <property type="match status" value="1"/>
</dbReference>
<sequence length="367" mass="40139">MSNGYEDHMAEDCRDDIGRTNLIVNYLPQNMTQDELRSLFSSIGEVESAKLIRDKVAGHSLGYGFVNYVTAKDAERAINTLNGLRLQSKTIKVSYARPSSEVIKDANLYISGLPRNMTQKDVEDMFSRFGRIINSRVLVDQTTAVEAHLGMGWPYLLPRLQSWAGARPGDEWTARVSQGPEEEKGLLDPKLCWRDIDSTHPASFLPLGSGPGDGHEPHLHRSTCVGHLETWRGDGAGPYSASMALLFLILYGLLCLCSPLSSAAPLSGAQLSSWSPPTSRTHPLPRSFCLHHPEGGLSCRWFPHPFAGTFASFPSARLVSPRVWGHLRVVPSGPPASFCHLGEGTGSLPHTSVCVQELCERAGGRKP</sequence>
<gene>
    <name evidence="6" type="primary">ELAVL1</name>
</gene>
<name>A0ABM3T344_BALAC</name>